<feature type="transmembrane region" description="Helical" evidence="7">
    <location>
        <begin position="291"/>
        <end position="313"/>
    </location>
</feature>
<evidence type="ECO:0000256" key="3">
    <source>
        <dbReference type="ARBA" id="ARBA00022475"/>
    </source>
</evidence>
<dbReference type="EMBL" id="JAXCLW010000001">
    <property type="protein sequence ID" value="MDY0881563.1"/>
    <property type="molecule type" value="Genomic_DNA"/>
</dbReference>
<keyword evidence="3" id="KW-1003">Cell membrane</keyword>
<evidence type="ECO:0000256" key="6">
    <source>
        <dbReference type="ARBA" id="ARBA00023136"/>
    </source>
</evidence>
<feature type="transmembrane region" description="Helical" evidence="7">
    <location>
        <begin position="76"/>
        <end position="96"/>
    </location>
</feature>
<evidence type="ECO:0000256" key="2">
    <source>
        <dbReference type="ARBA" id="ARBA00022448"/>
    </source>
</evidence>
<dbReference type="InterPro" id="IPR011701">
    <property type="entry name" value="MFS"/>
</dbReference>
<dbReference type="PRINTS" id="PR01036">
    <property type="entry name" value="TCRTETB"/>
</dbReference>
<dbReference type="InterPro" id="IPR036259">
    <property type="entry name" value="MFS_trans_sf"/>
</dbReference>
<reference evidence="9 10" key="1">
    <citation type="journal article" date="2016" name="Antonie Van Leeuwenhoek">
        <title>Dongia soli sp. nov., isolated from soil from Dokdo, Korea.</title>
        <authorList>
            <person name="Kim D.U."/>
            <person name="Lee H."/>
            <person name="Kim H."/>
            <person name="Kim S.G."/>
            <person name="Ka J.O."/>
        </authorList>
    </citation>
    <scope>NUCLEOTIDE SEQUENCE [LARGE SCALE GENOMIC DNA]</scope>
    <source>
        <strain evidence="9 10">D78</strain>
    </source>
</reference>
<keyword evidence="2" id="KW-0813">Transport</keyword>
<dbReference type="RefSeq" id="WP_320506622.1">
    <property type="nucleotide sequence ID" value="NZ_JAXCLW010000001.1"/>
</dbReference>
<evidence type="ECO:0000256" key="1">
    <source>
        <dbReference type="ARBA" id="ARBA00004651"/>
    </source>
</evidence>
<dbReference type="PANTHER" id="PTHR42718">
    <property type="entry name" value="MAJOR FACILITATOR SUPERFAMILY MULTIDRUG TRANSPORTER MFSC"/>
    <property type="match status" value="1"/>
</dbReference>
<evidence type="ECO:0000259" key="8">
    <source>
        <dbReference type="PROSITE" id="PS50850"/>
    </source>
</evidence>
<keyword evidence="10" id="KW-1185">Reference proteome</keyword>
<feature type="transmembrane region" description="Helical" evidence="7">
    <location>
        <begin position="354"/>
        <end position="380"/>
    </location>
</feature>
<organism evidence="9 10">
    <name type="scientific">Dongia soli</name>
    <dbReference type="NCBI Taxonomy" id="600628"/>
    <lineage>
        <taxon>Bacteria</taxon>
        <taxon>Pseudomonadati</taxon>
        <taxon>Pseudomonadota</taxon>
        <taxon>Alphaproteobacteria</taxon>
        <taxon>Rhodospirillales</taxon>
        <taxon>Dongiaceae</taxon>
        <taxon>Dongia</taxon>
    </lineage>
</organism>
<feature type="transmembrane region" description="Helical" evidence="7">
    <location>
        <begin position="401"/>
        <end position="419"/>
    </location>
</feature>
<proteinExistence type="predicted"/>
<feature type="transmembrane region" description="Helical" evidence="7">
    <location>
        <begin position="227"/>
        <end position="244"/>
    </location>
</feature>
<feature type="transmembrane region" description="Helical" evidence="7">
    <location>
        <begin position="264"/>
        <end position="285"/>
    </location>
</feature>
<feature type="transmembrane region" description="Helical" evidence="7">
    <location>
        <begin position="196"/>
        <end position="215"/>
    </location>
</feature>
<feature type="transmembrane region" description="Helical" evidence="7">
    <location>
        <begin position="165"/>
        <end position="184"/>
    </location>
</feature>
<keyword evidence="6 7" id="KW-0472">Membrane</keyword>
<gene>
    <name evidence="9" type="ORF">SMD27_01780</name>
</gene>
<dbReference type="Proteomes" id="UP001279642">
    <property type="component" value="Unassembled WGS sequence"/>
</dbReference>
<feature type="transmembrane region" description="Helical" evidence="7">
    <location>
        <begin position="431"/>
        <end position="450"/>
    </location>
</feature>
<feature type="transmembrane region" description="Helical" evidence="7">
    <location>
        <begin position="49"/>
        <end position="69"/>
    </location>
</feature>
<evidence type="ECO:0000256" key="5">
    <source>
        <dbReference type="ARBA" id="ARBA00022989"/>
    </source>
</evidence>
<evidence type="ECO:0000256" key="4">
    <source>
        <dbReference type="ARBA" id="ARBA00022692"/>
    </source>
</evidence>
<comment type="caution">
    <text evidence="9">The sequence shown here is derived from an EMBL/GenBank/DDBJ whole genome shotgun (WGS) entry which is preliminary data.</text>
</comment>
<dbReference type="PROSITE" id="PS50850">
    <property type="entry name" value="MFS"/>
    <property type="match status" value="1"/>
</dbReference>
<feature type="transmembrane region" description="Helical" evidence="7">
    <location>
        <begin position="102"/>
        <end position="123"/>
    </location>
</feature>
<feature type="transmembrane region" description="Helical" evidence="7">
    <location>
        <begin position="135"/>
        <end position="159"/>
    </location>
</feature>
<dbReference type="Pfam" id="PF07690">
    <property type="entry name" value="MFS_1"/>
    <property type="match status" value="2"/>
</dbReference>
<name>A0ABU5E5I5_9PROT</name>
<accession>A0ABU5E5I5</accession>
<protein>
    <submittedName>
        <fullName evidence="9">MFS transporter</fullName>
    </submittedName>
</protein>
<keyword evidence="5 7" id="KW-1133">Transmembrane helix</keyword>
<evidence type="ECO:0000256" key="7">
    <source>
        <dbReference type="SAM" id="Phobius"/>
    </source>
</evidence>
<comment type="subcellular location">
    <subcellularLocation>
        <location evidence="1">Cell membrane</location>
        <topology evidence="1">Multi-pass membrane protein</topology>
    </subcellularLocation>
</comment>
<dbReference type="Gene3D" id="1.20.1250.20">
    <property type="entry name" value="MFS general substrate transporter like domains"/>
    <property type="match status" value="2"/>
</dbReference>
<dbReference type="InterPro" id="IPR020846">
    <property type="entry name" value="MFS_dom"/>
</dbReference>
<dbReference type="PANTHER" id="PTHR42718:SF46">
    <property type="entry name" value="BLR6921 PROTEIN"/>
    <property type="match status" value="1"/>
</dbReference>
<dbReference type="SUPFAM" id="SSF103473">
    <property type="entry name" value="MFS general substrate transporter"/>
    <property type="match status" value="1"/>
</dbReference>
<keyword evidence="4 7" id="KW-0812">Transmembrane</keyword>
<feature type="domain" description="Major facilitator superfamily (MFS) profile" evidence="8">
    <location>
        <begin position="11"/>
        <end position="457"/>
    </location>
</feature>
<sequence>MTIKPSRQMLVPLIIATTLFMENLDSTVLATALPTIAQALNTSPLHLNLAITSYLFSLAVFIPISGWLADRFGARLIFRLAIVIFMAGSVLCGLGQSLTGFVLARLFQGLGGAMMVPVGRLVLMRSVERHELVRAMAYLTFPALIGPVIGPPLGGFLVTYVSWHWIFWINIPIGLLGLVLATLFIEDVRDSTVRPFDFRGFCLTGLGFTGLIFGFEAIGRGLISQSIVNALLIGGAASLLLYVLHARRRLYPVIDLSLLQIGTFRAGVIGGFLFRCAVGATPFLLPMMLQLGFGLSAFTSGSLTFASAAGAMLMKLTAGRILRRFGFRQVLVANALISAAFILVNGLFRPETPGLLILTVLLIGGFFRSLQFTSINSLTVAEVPRDRLSQATSFSAIAQQLSLSFGVGIGALSLHLTLAARSGGQIRADSFLIPFLTVGLIAAFSALVYLRLPANAGSEVTGHAALGKAKQDG</sequence>
<feature type="transmembrane region" description="Helical" evidence="7">
    <location>
        <begin position="325"/>
        <end position="348"/>
    </location>
</feature>
<evidence type="ECO:0000313" key="9">
    <source>
        <dbReference type="EMBL" id="MDY0881563.1"/>
    </source>
</evidence>
<evidence type="ECO:0000313" key="10">
    <source>
        <dbReference type="Proteomes" id="UP001279642"/>
    </source>
</evidence>
<dbReference type="CDD" id="cd17503">
    <property type="entry name" value="MFS_LmrB_MDR_like"/>
    <property type="match status" value="1"/>
</dbReference>